<dbReference type="PANTHER" id="PTHR30438:SF2">
    <property type="entry name" value="MEMBRANE PROTEIN"/>
    <property type="match status" value="1"/>
</dbReference>
<dbReference type="OrthoDB" id="9778236at2"/>
<dbReference type="AlphaFoldDB" id="A0A327M7D1"/>
<dbReference type="GO" id="GO:0005886">
    <property type="term" value="C:plasma membrane"/>
    <property type="evidence" value="ECO:0007669"/>
    <property type="project" value="TreeGrafter"/>
</dbReference>
<dbReference type="PANTHER" id="PTHR30438">
    <property type="entry name" value="36 KDA ANTIGEN-RELATED"/>
    <property type="match status" value="1"/>
</dbReference>
<reference evidence="3" key="1">
    <citation type="submission" date="2018-06" db="EMBL/GenBank/DDBJ databases">
        <authorList>
            <person name="Khan S.A."/>
        </authorList>
    </citation>
    <scope>NUCLEOTIDE SEQUENCE [LARGE SCALE GENOMIC DNA]</scope>
    <source>
        <strain evidence="3">DB-1506</strain>
    </source>
</reference>
<dbReference type="Gene3D" id="2.40.50.100">
    <property type="match status" value="1"/>
</dbReference>
<dbReference type="Gene3D" id="2.40.30.170">
    <property type="match status" value="1"/>
</dbReference>
<proteinExistence type="predicted"/>
<dbReference type="Gene3D" id="1.10.287.470">
    <property type="entry name" value="Helix hairpin bin"/>
    <property type="match status" value="1"/>
</dbReference>
<keyword evidence="1" id="KW-0175">Coiled coil</keyword>
<accession>A0A327M7D1</accession>
<dbReference type="SUPFAM" id="SSF111369">
    <property type="entry name" value="HlyD-like secretion proteins"/>
    <property type="match status" value="2"/>
</dbReference>
<name>A0A327M7D1_9PROT</name>
<feature type="coiled-coil region" evidence="1">
    <location>
        <begin position="92"/>
        <end position="126"/>
    </location>
</feature>
<organism evidence="2 3">
    <name type="scientific">Roseicella frigidaeris</name>
    <dbReference type="NCBI Taxonomy" id="2230885"/>
    <lineage>
        <taxon>Bacteria</taxon>
        <taxon>Pseudomonadati</taxon>
        <taxon>Pseudomonadota</taxon>
        <taxon>Alphaproteobacteria</taxon>
        <taxon>Acetobacterales</taxon>
        <taxon>Roseomonadaceae</taxon>
        <taxon>Roseicella</taxon>
    </lineage>
</organism>
<evidence type="ECO:0000256" key="1">
    <source>
        <dbReference type="SAM" id="Coils"/>
    </source>
</evidence>
<gene>
    <name evidence="2" type="ORF">DOO78_14410</name>
</gene>
<comment type="caution">
    <text evidence="2">The sequence shown here is derived from an EMBL/GenBank/DDBJ whole genome shotgun (WGS) entry which is preliminary data.</text>
</comment>
<dbReference type="Proteomes" id="UP000249065">
    <property type="component" value="Unassembled WGS sequence"/>
</dbReference>
<keyword evidence="3" id="KW-1185">Reference proteome</keyword>
<evidence type="ECO:0000313" key="2">
    <source>
        <dbReference type="EMBL" id="RAI58214.1"/>
    </source>
</evidence>
<dbReference type="EMBL" id="QLIX01000010">
    <property type="protein sequence ID" value="RAI58214.1"/>
    <property type="molecule type" value="Genomic_DNA"/>
</dbReference>
<evidence type="ECO:0000313" key="3">
    <source>
        <dbReference type="Proteomes" id="UP000249065"/>
    </source>
</evidence>
<protein>
    <submittedName>
        <fullName evidence="2">Efflux transporter periplasmic adaptor subunit</fullName>
    </submittedName>
</protein>
<sequence length="331" mass="35178">MTVSKRAVLIGFAALVLAGGSYAVWRRSTALPALPALPASIVETNGRIEAQQFDVASKIAGRVLTVSVEEGQMVAAGAVVARLDDATLQAQLRAAEAQVGEAEHAVAQAKAELARAASLRQLAQTEFGRTQTLAQRGYAPTEQLDQRRAAVEVSDATVATAEAGRQRADAALQAAQANAAQVRTMLQDTILTASRAGRVLYRLVRDGEVVAAGGRVATLIDPTDVSMIVFLPAAQAGRLAYGAEARLVLDPVPAYVLPASVSFVAPEAQFTPRQVETTTERGNLMFRVKLRLPPELLQAHAEQVKGGVRGLAYLRLDPALPWPERLQVRLP</sequence>